<accession>A0A1M7C718</accession>
<dbReference type="EMBL" id="FRAC01000041">
    <property type="protein sequence ID" value="SHL63025.1"/>
    <property type="molecule type" value="Genomic_DNA"/>
</dbReference>
<name>A0A1M7C718_9FIRM</name>
<dbReference type="AlphaFoldDB" id="A0A1M7C718"/>
<dbReference type="PROSITE" id="PS50109">
    <property type="entry name" value="HIS_KIN"/>
    <property type="match status" value="1"/>
</dbReference>
<dbReference type="PANTHER" id="PTHR45528">
    <property type="entry name" value="SENSOR HISTIDINE KINASE CPXA"/>
    <property type="match status" value="1"/>
</dbReference>
<evidence type="ECO:0000256" key="10">
    <source>
        <dbReference type="ARBA" id="ARBA00022840"/>
    </source>
</evidence>
<dbReference type="Pfam" id="PF02518">
    <property type="entry name" value="HATPase_c"/>
    <property type="match status" value="1"/>
</dbReference>
<evidence type="ECO:0000256" key="7">
    <source>
        <dbReference type="ARBA" id="ARBA00022692"/>
    </source>
</evidence>
<dbReference type="SUPFAM" id="SSF47384">
    <property type="entry name" value="Homodimeric domain of signal transducing histidine kinase"/>
    <property type="match status" value="1"/>
</dbReference>
<dbReference type="CDD" id="cd00082">
    <property type="entry name" value="HisKA"/>
    <property type="match status" value="1"/>
</dbReference>
<protein>
    <recommendedName>
        <fullName evidence="3">histidine kinase</fullName>
        <ecNumber evidence="3">2.7.13.3</ecNumber>
    </recommendedName>
</protein>
<organism evidence="16 17">
    <name type="scientific">Anaerocolumna jejuensis DSM 15929</name>
    <dbReference type="NCBI Taxonomy" id="1121322"/>
    <lineage>
        <taxon>Bacteria</taxon>
        <taxon>Bacillati</taxon>
        <taxon>Bacillota</taxon>
        <taxon>Clostridia</taxon>
        <taxon>Lachnospirales</taxon>
        <taxon>Lachnospiraceae</taxon>
        <taxon>Anaerocolumna</taxon>
    </lineage>
</organism>
<dbReference type="InterPro" id="IPR050398">
    <property type="entry name" value="HssS/ArlS-like"/>
</dbReference>
<dbReference type="SMART" id="SM00388">
    <property type="entry name" value="HisKA"/>
    <property type="match status" value="1"/>
</dbReference>
<dbReference type="InterPro" id="IPR005467">
    <property type="entry name" value="His_kinase_dom"/>
</dbReference>
<dbReference type="STRING" id="1121322.SAMN02745136_05347"/>
<evidence type="ECO:0000256" key="4">
    <source>
        <dbReference type="ARBA" id="ARBA00022475"/>
    </source>
</evidence>
<dbReference type="InterPro" id="IPR004358">
    <property type="entry name" value="Sig_transdc_His_kin-like_C"/>
</dbReference>
<evidence type="ECO:0000256" key="1">
    <source>
        <dbReference type="ARBA" id="ARBA00000085"/>
    </source>
</evidence>
<comment type="catalytic activity">
    <reaction evidence="1">
        <text>ATP + protein L-histidine = ADP + protein N-phospho-L-histidine.</text>
        <dbReference type="EC" id="2.7.13.3"/>
    </reaction>
</comment>
<dbReference type="GO" id="GO:0000155">
    <property type="term" value="F:phosphorelay sensor kinase activity"/>
    <property type="evidence" value="ECO:0007669"/>
    <property type="project" value="InterPro"/>
</dbReference>
<dbReference type="PANTHER" id="PTHR45528:SF1">
    <property type="entry name" value="SENSOR HISTIDINE KINASE CPXA"/>
    <property type="match status" value="1"/>
</dbReference>
<keyword evidence="7 14" id="KW-0812">Transmembrane</keyword>
<dbReference type="GO" id="GO:0005524">
    <property type="term" value="F:ATP binding"/>
    <property type="evidence" value="ECO:0007669"/>
    <property type="project" value="UniProtKB-KW"/>
</dbReference>
<reference evidence="16 17" key="1">
    <citation type="submission" date="2016-11" db="EMBL/GenBank/DDBJ databases">
        <authorList>
            <person name="Jaros S."/>
            <person name="Januszkiewicz K."/>
            <person name="Wedrychowicz H."/>
        </authorList>
    </citation>
    <scope>NUCLEOTIDE SEQUENCE [LARGE SCALE GENOMIC DNA]</scope>
    <source>
        <strain evidence="16 17">DSM 15929</strain>
    </source>
</reference>
<evidence type="ECO:0000256" key="3">
    <source>
        <dbReference type="ARBA" id="ARBA00012438"/>
    </source>
</evidence>
<dbReference type="SMART" id="SM00387">
    <property type="entry name" value="HATPase_c"/>
    <property type="match status" value="1"/>
</dbReference>
<dbReference type="EC" id="2.7.13.3" evidence="3"/>
<keyword evidence="5" id="KW-0597">Phosphoprotein</keyword>
<dbReference type="InterPro" id="IPR003594">
    <property type="entry name" value="HATPase_dom"/>
</dbReference>
<proteinExistence type="predicted"/>
<evidence type="ECO:0000256" key="12">
    <source>
        <dbReference type="ARBA" id="ARBA00023012"/>
    </source>
</evidence>
<dbReference type="Pfam" id="PF00512">
    <property type="entry name" value="HisKA"/>
    <property type="match status" value="1"/>
</dbReference>
<evidence type="ECO:0000256" key="9">
    <source>
        <dbReference type="ARBA" id="ARBA00022777"/>
    </source>
</evidence>
<evidence type="ECO:0000256" key="6">
    <source>
        <dbReference type="ARBA" id="ARBA00022679"/>
    </source>
</evidence>
<keyword evidence="8" id="KW-0547">Nucleotide-binding</keyword>
<evidence type="ECO:0000256" key="5">
    <source>
        <dbReference type="ARBA" id="ARBA00022553"/>
    </source>
</evidence>
<dbReference type="InterPro" id="IPR036890">
    <property type="entry name" value="HATPase_C_sf"/>
</dbReference>
<dbReference type="PRINTS" id="PR00344">
    <property type="entry name" value="BCTRLSENSOR"/>
</dbReference>
<dbReference type="Proteomes" id="UP000184386">
    <property type="component" value="Unassembled WGS sequence"/>
</dbReference>
<keyword evidence="12" id="KW-0902">Two-component regulatory system</keyword>
<gene>
    <name evidence="16" type="ORF">SAMN02745136_05347</name>
</gene>
<dbReference type="GO" id="GO:0005886">
    <property type="term" value="C:plasma membrane"/>
    <property type="evidence" value="ECO:0007669"/>
    <property type="project" value="UniProtKB-SubCell"/>
</dbReference>
<dbReference type="FunFam" id="1.10.287.130:FF:000001">
    <property type="entry name" value="Two-component sensor histidine kinase"/>
    <property type="match status" value="1"/>
</dbReference>
<evidence type="ECO:0000256" key="8">
    <source>
        <dbReference type="ARBA" id="ARBA00022741"/>
    </source>
</evidence>
<evidence type="ECO:0000313" key="16">
    <source>
        <dbReference type="EMBL" id="SHL63025.1"/>
    </source>
</evidence>
<dbReference type="Gene3D" id="3.30.565.10">
    <property type="entry name" value="Histidine kinase-like ATPase, C-terminal domain"/>
    <property type="match status" value="1"/>
</dbReference>
<keyword evidence="4" id="KW-1003">Cell membrane</keyword>
<dbReference type="InterPro" id="IPR036097">
    <property type="entry name" value="HisK_dim/P_sf"/>
</dbReference>
<evidence type="ECO:0000256" key="2">
    <source>
        <dbReference type="ARBA" id="ARBA00004651"/>
    </source>
</evidence>
<evidence type="ECO:0000259" key="15">
    <source>
        <dbReference type="PROSITE" id="PS50109"/>
    </source>
</evidence>
<dbReference type="Gene3D" id="1.10.287.130">
    <property type="match status" value="1"/>
</dbReference>
<keyword evidence="9 16" id="KW-0418">Kinase</keyword>
<keyword evidence="11 14" id="KW-1133">Transmembrane helix</keyword>
<evidence type="ECO:0000256" key="13">
    <source>
        <dbReference type="ARBA" id="ARBA00023136"/>
    </source>
</evidence>
<keyword evidence="13 14" id="KW-0472">Membrane</keyword>
<dbReference type="RefSeq" id="WP_073280248.1">
    <property type="nucleotide sequence ID" value="NZ_FRAC01000041.1"/>
</dbReference>
<dbReference type="CDD" id="cd00075">
    <property type="entry name" value="HATPase"/>
    <property type="match status" value="1"/>
</dbReference>
<keyword evidence="10" id="KW-0067">ATP-binding</keyword>
<keyword evidence="17" id="KW-1185">Reference proteome</keyword>
<comment type="subcellular location">
    <subcellularLocation>
        <location evidence="2">Cell membrane</location>
        <topology evidence="2">Multi-pass membrane protein</topology>
    </subcellularLocation>
</comment>
<dbReference type="InterPro" id="IPR003661">
    <property type="entry name" value="HisK_dim/P_dom"/>
</dbReference>
<feature type="transmembrane region" description="Helical" evidence="14">
    <location>
        <begin position="171"/>
        <end position="193"/>
    </location>
</feature>
<dbReference type="Gene3D" id="6.10.340.10">
    <property type="match status" value="1"/>
</dbReference>
<dbReference type="SUPFAM" id="SSF55874">
    <property type="entry name" value="ATPase domain of HSP90 chaperone/DNA topoisomerase II/histidine kinase"/>
    <property type="match status" value="1"/>
</dbReference>
<evidence type="ECO:0000256" key="11">
    <source>
        <dbReference type="ARBA" id="ARBA00022989"/>
    </source>
</evidence>
<keyword evidence="6" id="KW-0808">Transferase</keyword>
<feature type="domain" description="Histidine kinase" evidence="15">
    <location>
        <begin position="261"/>
        <end position="463"/>
    </location>
</feature>
<sequence>MKSIKSKIRRPFLLLLILIPLITLLLFNLSLRIYVNAAARSELKATINAVEKAIKSELETDGGKPSEKKALSMARNILMALKSSHFSPGMEFYLLNQDARPVFPAKIRLTPSQMAYLNVISNRFQQMKQGTVYSIPVKGKKYLTIAYSMNNDDLSNLTAVFALPTDRINNYLNAVNLILFAIILLGMLTAIYFSEKIAAHITVPVAGLGRLSLQIGQGDFDVSRFSVPQDTLEFKQLYESICLMAGKLEANDRNQKTFLQNASHELRTPLMSIQGYAEGIQSGIFPDAKEAAQIIRRESIRLNELVSELLTLSRYESGIYKPLWEEINLCHLLKDYSQRLMGFASKSGRSLSLHLPEYDVIVKTDDNLLSQAVMNIASNCLRYAKKEVTVTLEKTEDKVFLRISDDGEGIPSDDLPYIFDRFYKGKGGNFGLGLAIAKSAAELLDGEIAAYNKESGAVFEISF</sequence>
<evidence type="ECO:0000313" key="17">
    <source>
        <dbReference type="Proteomes" id="UP000184386"/>
    </source>
</evidence>
<evidence type="ECO:0000256" key="14">
    <source>
        <dbReference type="SAM" id="Phobius"/>
    </source>
</evidence>